<dbReference type="EMBL" id="RCHU02000001">
    <property type="protein sequence ID" value="KAL3610144.1"/>
    <property type="molecule type" value="Genomic_DNA"/>
</dbReference>
<evidence type="ECO:0000313" key="2">
    <source>
        <dbReference type="Proteomes" id="UP000309997"/>
    </source>
</evidence>
<dbReference type="Proteomes" id="UP000309997">
    <property type="component" value="Unassembled WGS sequence"/>
</dbReference>
<protein>
    <submittedName>
        <fullName evidence="1">Uncharacterized protein</fullName>
    </submittedName>
</protein>
<sequence>MRSSRPPGKAKKNQILESQGTHFTQRSRWLSFVKQGYHRHSEFSNNGCCLCVRWSGLWSPGGPGTPHYPYIHPLDLDAVD</sequence>
<organism evidence="1 2">
    <name type="scientific">Populus alba</name>
    <name type="common">White poplar</name>
    <dbReference type="NCBI Taxonomy" id="43335"/>
    <lineage>
        <taxon>Eukaryota</taxon>
        <taxon>Viridiplantae</taxon>
        <taxon>Streptophyta</taxon>
        <taxon>Embryophyta</taxon>
        <taxon>Tracheophyta</taxon>
        <taxon>Spermatophyta</taxon>
        <taxon>Magnoliopsida</taxon>
        <taxon>eudicotyledons</taxon>
        <taxon>Gunneridae</taxon>
        <taxon>Pentapetalae</taxon>
        <taxon>rosids</taxon>
        <taxon>fabids</taxon>
        <taxon>Malpighiales</taxon>
        <taxon>Salicaceae</taxon>
        <taxon>Saliceae</taxon>
        <taxon>Populus</taxon>
    </lineage>
</organism>
<comment type="caution">
    <text evidence="1">The sequence shown here is derived from an EMBL/GenBank/DDBJ whole genome shotgun (WGS) entry which is preliminary data.</text>
</comment>
<gene>
    <name evidence="1" type="ORF">D5086_001164</name>
</gene>
<reference evidence="1 2" key="1">
    <citation type="journal article" date="2024" name="Plant Biotechnol. J.">
        <title>Genome and CRISPR/Cas9 system of a widespread forest tree (Populus alba) in the world.</title>
        <authorList>
            <person name="Liu Y.J."/>
            <person name="Jiang P.F."/>
            <person name="Han X.M."/>
            <person name="Li X.Y."/>
            <person name="Wang H.M."/>
            <person name="Wang Y.J."/>
            <person name="Wang X.X."/>
            <person name="Zeng Q.Y."/>
        </authorList>
    </citation>
    <scope>NUCLEOTIDE SEQUENCE [LARGE SCALE GENOMIC DNA]</scope>
    <source>
        <strain evidence="2">cv. PAL-ZL1</strain>
    </source>
</reference>
<proteinExistence type="predicted"/>
<name>A0ACC4CYL8_POPAL</name>
<evidence type="ECO:0000313" key="1">
    <source>
        <dbReference type="EMBL" id="KAL3610144.1"/>
    </source>
</evidence>
<keyword evidence="2" id="KW-1185">Reference proteome</keyword>
<accession>A0ACC4CYL8</accession>